<keyword evidence="3" id="KW-0560">Oxidoreductase</keyword>
<dbReference type="PANTHER" id="PTHR24322:SF736">
    <property type="entry name" value="RETINOL DEHYDROGENASE 10"/>
    <property type="match status" value="1"/>
</dbReference>
<dbReference type="PROSITE" id="PS00061">
    <property type="entry name" value="ADH_SHORT"/>
    <property type="match status" value="1"/>
</dbReference>
<evidence type="ECO:0000256" key="2">
    <source>
        <dbReference type="ARBA" id="ARBA00022857"/>
    </source>
</evidence>
<dbReference type="Gene3D" id="3.40.50.720">
    <property type="entry name" value="NAD(P)-binding Rossmann-like Domain"/>
    <property type="match status" value="1"/>
</dbReference>
<dbReference type="EMBL" id="JANBVO010000036">
    <property type="protein sequence ID" value="KAJ9137103.1"/>
    <property type="molecule type" value="Genomic_DNA"/>
</dbReference>
<keyword evidence="6" id="KW-1185">Reference proteome</keyword>
<name>A0AA38VJQ2_9PEZI</name>
<evidence type="ECO:0000313" key="6">
    <source>
        <dbReference type="Proteomes" id="UP001174694"/>
    </source>
</evidence>
<dbReference type="PANTHER" id="PTHR24322">
    <property type="entry name" value="PKSB"/>
    <property type="match status" value="1"/>
</dbReference>
<dbReference type="SUPFAM" id="SSF51735">
    <property type="entry name" value="NAD(P)-binding Rossmann-fold domains"/>
    <property type="match status" value="1"/>
</dbReference>
<accession>A0AA38VJQ2</accession>
<proteinExistence type="inferred from homology"/>
<sequence length="365" mass="40468">MALPREGFTVDYVGRNLRKTLLNPFLAVPVATAAYWMTSASRTPVVLTPGLNYARTAAYCLALASIILSATDFLDRECNNNWTTKSSWNWNDEVVLITGGSSGIGASLAQELYNRNAGTTIIIVDYVPLTWTPPKGSRIHYYQCDLSHSSRIRSLCETIRKEVGNPTVLVNNAGLSRGYTVCDGSYADVEVTIRTNLVAPFLLIKEFLPEMVRRDHGHIVNVSSMSALLPPSRVADYAATKAGLIALHEALQLELKDIHKTPRVRLSVAILSFIRTPLLKGETKQPRFLFPIVEAETVAGRIADALYSGYGQVIYLPGIMKYIAILRGGPEWLWRLVREETANLAIDFKGRQKIHPETGDLLHEN</sequence>
<dbReference type="AlphaFoldDB" id="A0AA38VJQ2"/>
<reference evidence="5" key="1">
    <citation type="submission" date="2022-07" db="EMBL/GenBank/DDBJ databases">
        <title>Fungi with potential for degradation of polypropylene.</title>
        <authorList>
            <person name="Gostincar C."/>
        </authorList>
    </citation>
    <scope>NUCLEOTIDE SEQUENCE</scope>
    <source>
        <strain evidence="5">EXF-13308</strain>
    </source>
</reference>
<dbReference type="Pfam" id="PF00106">
    <property type="entry name" value="adh_short"/>
    <property type="match status" value="1"/>
</dbReference>
<keyword evidence="2" id="KW-0521">NADP</keyword>
<evidence type="ECO:0000256" key="3">
    <source>
        <dbReference type="ARBA" id="ARBA00023002"/>
    </source>
</evidence>
<evidence type="ECO:0000256" key="1">
    <source>
        <dbReference type="ARBA" id="ARBA00006484"/>
    </source>
</evidence>
<dbReference type="Proteomes" id="UP001174694">
    <property type="component" value="Unassembled WGS sequence"/>
</dbReference>
<evidence type="ECO:0000256" key="4">
    <source>
        <dbReference type="RuleBase" id="RU000363"/>
    </source>
</evidence>
<dbReference type="InterPro" id="IPR036291">
    <property type="entry name" value="NAD(P)-bd_dom_sf"/>
</dbReference>
<gene>
    <name evidence="5" type="ORF">NKR23_g9408</name>
</gene>
<dbReference type="PRINTS" id="PR00080">
    <property type="entry name" value="SDRFAMILY"/>
</dbReference>
<comment type="caution">
    <text evidence="5">The sequence shown here is derived from an EMBL/GenBank/DDBJ whole genome shotgun (WGS) entry which is preliminary data.</text>
</comment>
<dbReference type="InterPro" id="IPR002347">
    <property type="entry name" value="SDR_fam"/>
</dbReference>
<dbReference type="PRINTS" id="PR00081">
    <property type="entry name" value="GDHRDH"/>
</dbReference>
<evidence type="ECO:0000313" key="5">
    <source>
        <dbReference type="EMBL" id="KAJ9137103.1"/>
    </source>
</evidence>
<dbReference type="InterPro" id="IPR020904">
    <property type="entry name" value="Sc_DH/Rdtase_CS"/>
</dbReference>
<protein>
    <submittedName>
        <fullName evidence="5">Short-chain dehydrogenase</fullName>
    </submittedName>
</protein>
<dbReference type="GO" id="GO:0016616">
    <property type="term" value="F:oxidoreductase activity, acting on the CH-OH group of donors, NAD or NADP as acceptor"/>
    <property type="evidence" value="ECO:0007669"/>
    <property type="project" value="TreeGrafter"/>
</dbReference>
<comment type="similarity">
    <text evidence="1 4">Belongs to the short-chain dehydrogenases/reductases (SDR) family.</text>
</comment>
<organism evidence="5 6">
    <name type="scientific">Pleurostoma richardsiae</name>
    <dbReference type="NCBI Taxonomy" id="41990"/>
    <lineage>
        <taxon>Eukaryota</taxon>
        <taxon>Fungi</taxon>
        <taxon>Dikarya</taxon>
        <taxon>Ascomycota</taxon>
        <taxon>Pezizomycotina</taxon>
        <taxon>Sordariomycetes</taxon>
        <taxon>Sordariomycetidae</taxon>
        <taxon>Calosphaeriales</taxon>
        <taxon>Pleurostomataceae</taxon>
        <taxon>Pleurostoma</taxon>
    </lineage>
</organism>